<sequence>MTRVSSPCIRVCTLDPETGLCEGCGRTREEITRWYRIPEEERQLIMAELPERMRQAFALESPFAPEPDKAE</sequence>
<dbReference type="EMBL" id="CP016616">
    <property type="protein sequence ID" value="ANY77539.1"/>
    <property type="molecule type" value="Genomic_DNA"/>
</dbReference>
<name>A0A1B2EC65_9HYPH</name>
<organism evidence="1">
    <name type="scientific">Microvirga ossetica</name>
    <dbReference type="NCBI Taxonomy" id="1882682"/>
    <lineage>
        <taxon>Bacteria</taxon>
        <taxon>Pseudomonadati</taxon>
        <taxon>Pseudomonadota</taxon>
        <taxon>Alphaproteobacteria</taxon>
        <taxon>Hyphomicrobiales</taxon>
        <taxon>Methylobacteriaceae</taxon>
        <taxon>Microvirga</taxon>
    </lineage>
</organism>
<gene>
    <name evidence="1" type="ORF">BB934_04275</name>
</gene>
<dbReference type="OrthoDB" id="9811423at2"/>
<dbReference type="RefSeq" id="WP_099508523.1">
    <property type="nucleotide sequence ID" value="NZ_CP016616.1"/>
</dbReference>
<dbReference type="PANTHER" id="PTHR35175:SF2">
    <property type="entry name" value="DUF1289 DOMAIN-CONTAINING PROTEIN"/>
    <property type="match status" value="1"/>
</dbReference>
<reference evidence="1" key="1">
    <citation type="submission" date="2016-07" db="EMBL/GenBank/DDBJ databases">
        <title>Microvirga ossetica sp. nov. a new species of rhizobia isolated from root nodules of the legume species Vicia alpestris Steven originated from North Ossetia region in the Caucasus.</title>
        <authorList>
            <person name="Safronova V.I."/>
            <person name="Kuznetsova I.G."/>
            <person name="Sazanova A.L."/>
            <person name="Belimov A."/>
            <person name="Andronov E."/>
            <person name="Osledkin Y.S."/>
            <person name="Onishchuk O.P."/>
            <person name="Kurchak O.N."/>
            <person name="Shaposhnikov A.I."/>
            <person name="Willems A."/>
            <person name="Tikhonovich I.A."/>
        </authorList>
    </citation>
    <scope>NUCLEOTIDE SEQUENCE [LARGE SCALE GENOMIC DNA]</scope>
    <source>
        <strain evidence="1">V5/3M</strain>
    </source>
</reference>
<evidence type="ECO:0000313" key="1">
    <source>
        <dbReference type="EMBL" id="ANY77539.1"/>
    </source>
</evidence>
<dbReference type="KEGG" id="moc:BB934_04275"/>
<proteinExistence type="predicted"/>
<dbReference type="AlphaFoldDB" id="A0A1B2EC65"/>
<protein>
    <submittedName>
        <fullName evidence="1">Fe-S oxidoreductase</fullName>
    </submittedName>
</protein>
<dbReference type="Pfam" id="PF06945">
    <property type="entry name" value="DUF1289"/>
    <property type="match status" value="1"/>
</dbReference>
<dbReference type="PANTHER" id="PTHR35175">
    <property type="entry name" value="DUF1289 DOMAIN-CONTAINING PROTEIN"/>
    <property type="match status" value="1"/>
</dbReference>
<accession>A0A1B2EC65</accession>
<dbReference type="InterPro" id="IPR010710">
    <property type="entry name" value="DUF1289"/>
</dbReference>